<feature type="non-terminal residue" evidence="1">
    <location>
        <position position="1"/>
    </location>
</feature>
<sequence>QITDEAVESLRFAPKTFNAVMQAVFEQFGSEWTEDTYGSLTDVEKEVRVLIKADFPELKEKQIKDVLDSKLWLNQKALMD</sequence>
<dbReference type="AlphaFoldDB" id="A0A7Y0X653"/>
<reference evidence="1 2" key="1">
    <citation type="submission" date="2020-04" db="EMBL/GenBank/DDBJ databases">
        <title>Whole-genome sequencing of Vibrio spp. from China reveals different genetic environments of blaCTX-M-14 among diverse lineages.</title>
        <authorList>
            <person name="Zheng Z."/>
            <person name="Ye L."/>
            <person name="Chen S."/>
        </authorList>
    </citation>
    <scope>NUCLEOTIDE SEQUENCE [LARGE SCALE GENOMIC DNA]</scope>
    <source>
        <strain evidence="1 2">Vb0574</strain>
    </source>
</reference>
<dbReference type="GO" id="GO:0032259">
    <property type="term" value="P:methylation"/>
    <property type="evidence" value="ECO:0007669"/>
    <property type="project" value="UniProtKB-KW"/>
</dbReference>
<organism evidence="1 2">
    <name type="scientific">Vibrio parahaemolyticus</name>
    <dbReference type="NCBI Taxonomy" id="670"/>
    <lineage>
        <taxon>Bacteria</taxon>
        <taxon>Pseudomonadati</taxon>
        <taxon>Pseudomonadota</taxon>
        <taxon>Gammaproteobacteria</taxon>
        <taxon>Vibrionales</taxon>
        <taxon>Vibrionaceae</taxon>
        <taxon>Vibrio</taxon>
    </lineage>
</organism>
<name>A0A7Y0X653_VIBPH</name>
<dbReference type="Proteomes" id="UP000555836">
    <property type="component" value="Unassembled WGS sequence"/>
</dbReference>
<accession>A0A7Y0X653</accession>
<comment type="caution">
    <text evidence="1">The sequence shown here is derived from an EMBL/GenBank/DDBJ whole genome shotgun (WGS) entry which is preliminary data.</text>
</comment>
<evidence type="ECO:0000313" key="1">
    <source>
        <dbReference type="EMBL" id="NMU26645.1"/>
    </source>
</evidence>
<dbReference type="GO" id="GO:0008168">
    <property type="term" value="F:methyltransferase activity"/>
    <property type="evidence" value="ECO:0007669"/>
    <property type="project" value="UniProtKB-KW"/>
</dbReference>
<keyword evidence="1" id="KW-0489">Methyltransferase</keyword>
<gene>
    <name evidence="1" type="ORF">HKB21_13555</name>
</gene>
<keyword evidence="1" id="KW-0808">Transferase</keyword>
<evidence type="ECO:0000313" key="2">
    <source>
        <dbReference type="Proteomes" id="UP000555836"/>
    </source>
</evidence>
<protein>
    <submittedName>
        <fullName evidence="1">SAM-dependent DNA methyltransferase</fullName>
    </submittedName>
</protein>
<proteinExistence type="predicted"/>
<feature type="non-terminal residue" evidence="1">
    <location>
        <position position="80"/>
    </location>
</feature>
<dbReference type="EMBL" id="JABCLD010001326">
    <property type="protein sequence ID" value="NMU26645.1"/>
    <property type="molecule type" value="Genomic_DNA"/>
</dbReference>